<comment type="caution">
    <text evidence="4">The sequence shown here is derived from an EMBL/GenBank/DDBJ whole genome shotgun (WGS) entry which is preliminary data.</text>
</comment>
<dbReference type="CDD" id="cd00198">
    <property type="entry name" value="vWFA"/>
    <property type="match status" value="1"/>
</dbReference>
<feature type="region of interest" description="Disordered" evidence="1">
    <location>
        <begin position="1008"/>
        <end position="1050"/>
    </location>
</feature>
<dbReference type="SMART" id="SM00212">
    <property type="entry name" value="UBCc"/>
    <property type="match status" value="1"/>
</dbReference>
<dbReference type="Proteomes" id="UP001303473">
    <property type="component" value="Unassembled WGS sequence"/>
</dbReference>
<dbReference type="AlphaFoldDB" id="A0AAN6S0F7"/>
<feature type="compositionally biased region" description="Polar residues" evidence="1">
    <location>
        <begin position="1038"/>
        <end position="1050"/>
    </location>
</feature>
<protein>
    <recommendedName>
        <fullName evidence="6">UBC core domain-containing protein</fullName>
    </recommendedName>
</protein>
<dbReference type="PANTHER" id="PTHR24068">
    <property type="entry name" value="UBIQUITIN-CONJUGATING ENZYME E2"/>
    <property type="match status" value="1"/>
</dbReference>
<dbReference type="InterPro" id="IPR016135">
    <property type="entry name" value="UBQ-conjugating_enzyme/RWD"/>
</dbReference>
<dbReference type="EMBL" id="MU853901">
    <property type="protein sequence ID" value="KAK3935915.1"/>
    <property type="molecule type" value="Genomic_DNA"/>
</dbReference>
<gene>
    <name evidence="4" type="ORF">QBC46DRAFT_396303</name>
</gene>
<accession>A0AAN6S0F7</accession>
<feature type="region of interest" description="Disordered" evidence="1">
    <location>
        <begin position="1064"/>
        <end position="1101"/>
    </location>
</feature>
<name>A0AAN6S0F7_9PEZI</name>
<evidence type="ECO:0000259" key="2">
    <source>
        <dbReference type="PROSITE" id="PS50127"/>
    </source>
</evidence>
<dbReference type="InterPro" id="IPR036465">
    <property type="entry name" value="vWFA_dom_sf"/>
</dbReference>
<evidence type="ECO:0000313" key="5">
    <source>
        <dbReference type="Proteomes" id="UP001303473"/>
    </source>
</evidence>
<evidence type="ECO:0000259" key="3">
    <source>
        <dbReference type="PROSITE" id="PS50234"/>
    </source>
</evidence>
<dbReference type="SUPFAM" id="SSF54495">
    <property type="entry name" value="UBC-like"/>
    <property type="match status" value="1"/>
</dbReference>
<dbReference type="PROSITE" id="PS50127">
    <property type="entry name" value="UBC_2"/>
    <property type="match status" value="1"/>
</dbReference>
<dbReference type="InterPro" id="IPR000608">
    <property type="entry name" value="UBC"/>
</dbReference>
<feature type="domain" description="VWFA" evidence="3">
    <location>
        <begin position="519"/>
        <end position="711"/>
    </location>
</feature>
<feature type="region of interest" description="Disordered" evidence="1">
    <location>
        <begin position="13"/>
        <end position="37"/>
    </location>
</feature>
<feature type="region of interest" description="Disordered" evidence="1">
    <location>
        <begin position="968"/>
        <end position="991"/>
    </location>
</feature>
<keyword evidence="5" id="KW-1185">Reference proteome</keyword>
<dbReference type="PROSITE" id="PS50234">
    <property type="entry name" value="VWFA"/>
    <property type="match status" value="1"/>
</dbReference>
<feature type="compositionally biased region" description="Polar residues" evidence="1">
    <location>
        <begin position="973"/>
        <end position="989"/>
    </location>
</feature>
<sequence>MTVDGTFLLEYRQPSQSATPASSETTLRAQSSVSPPRMDKLSISDMFASSEVYVRWITTDAAVSTANLSAIPADPHPFRKDTTLDDLYRTAVTRLCAVPRRSSRCTDPERLNLWLKECQLFAENNPTTLGEMGLAGSSRKPLDIFVEIVGPTSRNALSQVSVSTTSNPGTVWDFNASPRGFSTFVTSLAILLKEIEQTNVELESVLELLLQLTKFPPVLTAFCKVQDTGLEKQNVDVGALLLVADLFSHVCEAMVPGCIYPSADRKLEGSRQIMAWIAIICASVHPSSDVVMPSCVKRVQITRHLNGLNGQAQALFGNEVIAALPTLQRATTASPIEGSATLTQQVRISAETPKDGDVDELAKKCGIALAFSPSLFDRWNYYFDSPVSWSEFLSTPKFDHPKVAEFDVLIAEANKSPAFRLVDPMNLGACLSSELPVITLSAKGFVSTYDQMDVACGEREFYLWNALEKTVAMRQSDPGQYISQQLDAIIKDRKKGGSWEVDAWSEWSAHATHGDPDESIVICVDRSGSMGRAMPPSWYPKENSGMSTSRLMEVKEFFKHFSTRLSSYNIRIHTGLVAFNTNVSVIQPLNDNQLNFREKLEDISEGGNTSIFDALAAAKNMLVAQKRAYPKTKCRIVLLTDGADNSSTIAARTVSQELYTSDIVLDAILIAADRPERKATDLFKICRQTGGYAFKPEDQQVFFQIFLLETMVDIRTRPDIVKCPVADWATFTAKPPDMRDSFGFPPCRPHPNQSDYFVCLGEAQRFQRRVSRYTPSRSPSLSSAASSTSTVTGNRVVINEINAIVRNPHPHMDVYVSTNDMRFWKVAIEGPPGSPYQDGVFLLFVDIVPEFPRLPPAVRFITPMLHPNISKHGRVCHPIFDREWNSNIRVLEVLQQLYGILMSLEARDAIDPISTLKFYTDREAGEQLVRDYVSRFATRSRQQLREDIVGDDTSTIASTTSAVSETSSVVSGRTLTPSRSQAQSPTKSPSLGFAAGSVRSLSTVSSSVSGSAHATSNNIRDHLASQRGVPPRPPPLVASSTTGHANNPANRSTQTLALSEANVQALSQTDAPDGLPELPGVSGSGKRTSRRASFFAKLPTS</sequence>
<feature type="compositionally biased region" description="Polar residues" evidence="1">
    <location>
        <begin position="13"/>
        <end position="34"/>
    </location>
</feature>
<dbReference type="Pfam" id="PF13519">
    <property type="entry name" value="VWA_2"/>
    <property type="match status" value="1"/>
</dbReference>
<evidence type="ECO:0008006" key="6">
    <source>
        <dbReference type="Google" id="ProtNLM"/>
    </source>
</evidence>
<dbReference type="Gene3D" id="3.10.110.10">
    <property type="entry name" value="Ubiquitin Conjugating Enzyme"/>
    <property type="match status" value="1"/>
</dbReference>
<dbReference type="SUPFAM" id="SSF53300">
    <property type="entry name" value="vWA-like"/>
    <property type="match status" value="1"/>
</dbReference>
<organism evidence="4 5">
    <name type="scientific">Diplogelasinospora grovesii</name>
    <dbReference type="NCBI Taxonomy" id="303347"/>
    <lineage>
        <taxon>Eukaryota</taxon>
        <taxon>Fungi</taxon>
        <taxon>Dikarya</taxon>
        <taxon>Ascomycota</taxon>
        <taxon>Pezizomycotina</taxon>
        <taxon>Sordariomycetes</taxon>
        <taxon>Sordariomycetidae</taxon>
        <taxon>Sordariales</taxon>
        <taxon>Diplogelasinosporaceae</taxon>
        <taxon>Diplogelasinospora</taxon>
    </lineage>
</organism>
<reference evidence="5" key="1">
    <citation type="journal article" date="2023" name="Mol. Phylogenet. Evol.">
        <title>Genome-scale phylogeny and comparative genomics of the fungal order Sordariales.</title>
        <authorList>
            <person name="Hensen N."/>
            <person name="Bonometti L."/>
            <person name="Westerberg I."/>
            <person name="Brannstrom I.O."/>
            <person name="Guillou S."/>
            <person name="Cros-Aarteil S."/>
            <person name="Calhoun S."/>
            <person name="Haridas S."/>
            <person name="Kuo A."/>
            <person name="Mondo S."/>
            <person name="Pangilinan J."/>
            <person name="Riley R."/>
            <person name="LaButti K."/>
            <person name="Andreopoulos B."/>
            <person name="Lipzen A."/>
            <person name="Chen C."/>
            <person name="Yan M."/>
            <person name="Daum C."/>
            <person name="Ng V."/>
            <person name="Clum A."/>
            <person name="Steindorff A."/>
            <person name="Ohm R.A."/>
            <person name="Martin F."/>
            <person name="Silar P."/>
            <person name="Natvig D.O."/>
            <person name="Lalanne C."/>
            <person name="Gautier V."/>
            <person name="Ament-Velasquez S.L."/>
            <person name="Kruys A."/>
            <person name="Hutchinson M.I."/>
            <person name="Powell A.J."/>
            <person name="Barry K."/>
            <person name="Miller A.N."/>
            <person name="Grigoriev I.V."/>
            <person name="Debuchy R."/>
            <person name="Gladieux P."/>
            <person name="Hiltunen Thoren M."/>
            <person name="Johannesson H."/>
        </authorList>
    </citation>
    <scope>NUCLEOTIDE SEQUENCE [LARGE SCALE GENOMIC DNA]</scope>
    <source>
        <strain evidence="5">CBS 340.73</strain>
    </source>
</reference>
<evidence type="ECO:0000313" key="4">
    <source>
        <dbReference type="EMBL" id="KAK3935915.1"/>
    </source>
</evidence>
<dbReference type="Gene3D" id="3.40.50.410">
    <property type="entry name" value="von Willebrand factor, type A domain"/>
    <property type="match status" value="1"/>
</dbReference>
<feature type="domain" description="UBC core" evidence="2">
    <location>
        <begin position="792"/>
        <end position="938"/>
    </location>
</feature>
<dbReference type="SMART" id="SM00327">
    <property type="entry name" value="VWA"/>
    <property type="match status" value="1"/>
</dbReference>
<proteinExistence type="predicted"/>
<evidence type="ECO:0000256" key="1">
    <source>
        <dbReference type="SAM" id="MobiDB-lite"/>
    </source>
</evidence>
<dbReference type="InterPro" id="IPR002035">
    <property type="entry name" value="VWF_A"/>
</dbReference>
<dbReference type="Pfam" id="PF00179">
    <property type="entry name" value="UQ_con"/>
    <property type="match status" value="1"/>
</dbReference>